<dbReference type="EMBL" id="CM000880">
    <property type="protein sequence ID" value="PNT75689.1"/>
    <property type="molecule type" value="Genomic_DNA"/>
</dbReference>
<dbReference type="InParanoid" id="A0A2K2DN51"/>
<sequence>MAESGESSRAATSAVQHTAAAAVAPMPTTGQEVISGVKIPDAQHTANADGGSLLHTGDQMMAVAQLVPSFSLDSSGDQVAASNLLVASDKTMQASAGSTSTMGNHGSISIGTMLTGSATTSSPAKVQIYVLVCANKIMIC</sequence>
<proteinExistence type="predicted"/>
<keyword evidence="3" id="KW-1185">Reference proteome</keyword>
<name>A0A2K2DN51_BRADI</name>
<dbReference type="Gramene" id="PNT75689">
    <property type="protein sequence ID" value="PNT75689"/>
    <property type="gene ID" value="BRADI_1g36752v3"/>
</dbReference>
<reference evidence="2" key="3">
    <citation type="submission" date="2018-08" db="UniProtKB">
        <authorList>
            <consortium name="EnsemblPlants"/>
        </authorList>
    </citation>
    <scope>IDENTIFICATION</scope>
    <source>
        <strain evidence="2">cv. Bd21</strain>
    </source>
</reference>
<dbReference type="AlphaFoldDB" id="A0A2K2DN51"/>
<accession>A0A2K2DN51</accession>
<reference evidence="1 2" key="1">
    <citation type="journal article" date="2010" name="Nature">
        <title>Genome sequencing and analysis of the model grass Brachypodium distachyon.</title>
        <authorList>
            <consortium name="International Brachypodium Initiative"/>
        </authorList>
    </citation>
    <scope>NUCLEOTIDE SEQUENCE [LARGE SCALE GENOMIC DNA]</scope>
    <source>
        <strain evidence="1 2">Bd21</strain>
    </source>
</reference>
<dbReference type="EnsemblPlants" id="PNT75689">
    <property type="protein sequence ID" value="PNT75689"/>
    <property type="gene ID" value="BRADI_1g36752v3"/>
</dbReference>
<reference evidence="1" key="2">
    <citation type="submission" date="2017-06" db="EMBL/GenBank/DDBJ databases">
        <title>WGS assembly of Brachypodium distachyon.</title>
        <authorList>
            <consortium name="The International Brachypodium Initiative"/>
            <person name="Lucas S."/>
            <person name="Harmon-Smith M."/>
            <person name="Lail K."/>
            <person name="Tice H."/>
            <person name="Grimwood J."/>
            <person name="Bruce D."/>
            <person name="Barry K."/>
            <person name="Shu S."/>
            <person name="Lindquist E."/>
            <person name="Wang M."/>
            <person name="Pitluck S."/>
            <person name="Vogel J.P."/>
            <person name="Garvin D.F."/>
            <person name="Mockler T.C."/>
            <person name="Schmutz J."/>
            <person name="Rokhsar D."/>
            <person name="Bevan M.W."/>
        </authorList>
    </citation>
    <scope>NUCLEOTIDE SEQUENCE</scope>
    <source>
        <strain evidence="1">Bd21</strain>
    </source>
</reference>
<evidence type="ECO:0000313" key="1">
    <source>
        <dbReference type="EMBL" id="PNT75689.1"/>
    </source>
</evidence>
<evidence type="ECO:0000313" key="2">
    <source>
        <dbReference type="EnsemblPlants" id="PNT75689"/>
    </source>
</evidence>
<dbReference type="Proteomes" id="UP000008810">
    <property type="component" value="Chromosome 1"/>
</dbReference>
<gene>
    <name evidence="1" type="ORF">BRADI_1g36752v3</name>
</gene>
<protein>
    <submittedName>
        <fullName evidence="1 2">Uncharacterized protein</fullName>
    </submittedName>
</protein>
<evidence type="ECO:0000313" key="3">
    <source>
        <dbReference type="Proteomes" id="UP000008810"/>
    </source>
</evidence>
<organism evidence="1">
    <name type="scientific">Brachypodium distachyon</name>
    <name type="common">Purple false brome</name>
    <name type="synonym">Trachynia distachya</name>
    <dbReference type="NCBI Taxonomy" id="15368"/>
    <lineage>
        <taxon>Eukaryota</taxon>
        <taxon>Viridiplantae</taxon>
        <taxon>Streptophyta</taxon>
        <taxon>Embryophyta</taxon>
        <taxon>Tracheophyta</taxon>
        <taxon>Spermatophyta</taxon>
        <taxon>Magnoliopsida</taxon>
        <taxon>Liliopsida</taxon>
        <taxon>Poales</taxon>
        <taxon>Poaceae</taxon>
        <taxon>BOP clade</taxon>
        <taxon>Pooideae</taxon>
        <taxon>Stipodae</taxon>
        <taxon>Brachypodieae</taxon>
        <taxon>Brachypodium</taxon>
    </lineage>
</organism>